<dbReference type="OrthoDB" id="176874at2759"/>
<evidence type="ECO:0008006" key="4">
    <source>
        <dbReference type="Google" id="ProtNLM"/>
    </source>
</evidence>
<dbReference type="EMBL" id="ANJA01001107">
    <property type="protein sequence ID" value="ETO79346.1"/>
    <property type="molecule type" value="Genomic_DNA"/>
</dbReference>
<reference evidence="2 3" key="1">
    <citation type="submission" date="2013-11" db="EMBL/GenBank/DDBJ databases">
        <title>The Genome Sequence of Phytophthora parasitica P1976.</title>
        <authorList>
            <consortium name="The Broad Institute Genomics Platform"/>
            <person name="Russ C."/>
            <person name="Tyler B."/>
            <person name="Panabieres F."/>
            <person name="Shan W."/>
            <person name="Tripathy S."/>
            <person name="Grunwald N."/>
            <person name="Machado M."/>
            <person name="Johnson C.S."/>
            <person name="Walker B."/>
            <person name="Young S."/>
            <person name="Zeng Q."/>
            <person name="Gargeya S."/>
            <person name="Fitzgerald M."/>
            <person name="Haas B."/>
            <person name="Abouelleil A."/>
            <person name="Allen A.W."/>
            <person name="Alvarado L."/>
            <person name="Arachchi H.M."/>
            <person name="Berlin A.M."/>
            <person name="Chapman S.B."/>
            <person name="Gainer-Dewar J."/>
            <person name="Goldberg J."/>
            <person name="Griggs A."/>
            <person name="Gujja S."/>
            <person name="Hansen M."/>
            <person name="Howarth C."/>
            <person name="Imamovic A."/>
            <person name="Ireland A."/>
            <person name="Larimer J."/>
            <person name="McCowan C."/>
            <person name="Murphy C."/>
            <person name="Pearson M."/>
            <person name="Poon T.W."/>
            <person name="Priest M."/>
            <person name="Roberts A."/>
            <person name="Saif S."/>
            <person name="Shea T."/>
            <person name="Sisk P."/>
            <person name="Sykes S."/>
            <person name="Wortman J."/>
            <person name="Nusbaum C."/>
            <person name="Birren B."/>
        </authorList>
    </citation>
    <scope>NUCLEOTIDE SEQUENCE [LARGE SCALE GENOMIC DNA]</scope>
    <source>
        <strain evidence="2 3">P1976</strain>
    </source>
</reference>
<comment type="caution">
    <text evidence="2">The sequence shown here is derived from an EMBL/GenBank/DDBJ whole genome shotgun (WGS) entry which is preliminary data.</text>
</comment>
<protein>
    <recommendedName>
        <fullName evidence="4">C2H2-type domain-containing protein</fullName>
    </recommendedName>
</protein>
<dbReference type="Proteomes" id="UP000028582">
    <property type="component" value="Unassembled WGS sequence"/>
</dbReference>
<feature type="region of interest" description="Disordered" evidence="1">
    <location>
        <begin position="1"/>
        <end position="30"/>
    </location>
</feature>
<gene>
    <name evidence="2" type="ORF">F444_05933</name>
</gene>
<evidence type="ECO:0000256" key="1">
    <source>
        <dbReference type="SAM" id="MobiDB-lite"/>
    </source>
</evidence>
<proteinExistence type="predicted"/>
<dbReference type="AlphaFoldDB" id="A0A081AKD5"/>
<organism evidence="2 3">
    <name type="scientific">Phytophthora nicotianae P1976</name>
    <dbReference type="NCBI Taxonomy" id="1317066"/>
    <lineage>
        <taxon>Eukaryota</taxon>
        <taxon>Sar</taxon>
        <taxon>Stramenopiles</taxon>
        <taxon>Oomycota</taxon>
        <taxon>Peronosporomycetes</taxon>
        <taxon>Peronosporales</taxon>
        <taxon>Peronosporaceae</taxon>
        <taxon>Phytophthora</taxon>
    </lineage>
</organism>
<accession>A0A081AKD5</accession>
<evidence type="ECO:0000313" key="2">
    <source>
        <dbReference type="EMBL" id="ETO79346.1"/>
    </source>
</evidence>
<name>A0A081AKD5_PHYNI</name>
<feature type="non-terminal residue" evidence="2">
    <location>
        <position position="1"/>
    </location>
</feature>
<sequence length="109" mass="12841">SEMQLRRSKGKSTKKPTSPKKVGRPKKYTRRSCPHCLRKMKTAQGLRKHLNKKLKCDPASVAARAAERKKSRRLSAKTYYYRKKLSIPLDDWRSMFPHARLLVQYNNRL</sequence>
<evidence type="ECO:0000313" key="3">
    <source>
        <dbReference type="Proteomes" id="UP000028582"/>
    </source>
</evidence>